<dbReference type="AlphaFoldDB" id="A0A1W2DLW6"/>
<sequence length="264" mass="28268">MSAETLLSNERLDAIRERIRTEGRVVAAVLAVEFGVSEDTVRRDLRMLAAEGHCERVYGGAIRPRHAPTTLRRRMSEASEAKQRLGRLAASLTESGQTVFIDAGSTNLEIARHLPRDRGLTVVTNAPSVAEALSDQTGVEIAMVGGRFDPRLGSCLGGQTIEWLERLFPDIAFIGTCGLSLEAGLSAFSAEEAALKRIVAARTRRLVVAVTGEKLGLSAPFQISGTETVSHLVTDDPDHPLCRELAELGASIISETRSGHAASS</sequence>
<dbReference type="SUPFAM" id="SSF46785">
    <property type="entry name" value="Winged helix' DNA-binding domain"/>
    <property type="match status" value="1"/>
</dbReference>
<evidence type="ECO:0000256" key="3">
    <source>
        <dbReference type="ARBA" id="ARBA00023125"/>
    </source>
</evidence>
<dbReference type="PANTHER" id="PTHR30363">
    <property type="entry name" value="HTH-TYPE TRANSCRIPTIONAL REGULATOR SRLR-RELATED"/>
    <property type="match status" value="1"/>
</dbReference>
<dbReference type="PROSITE" id="PS51000">
    <property type="entry name" value="HTH_DEOR_2"/>
    <property type="match status" value="1"/>
</dbReference>
<evidence type="ECO:0000313" key="6">
    <source>
        <dbReference type="EMBL" id="SMC98461.1"/>
    </source>
</evidence>
<dbReference type="EMBL" id="FWXR01000016">
    <property type="protein sequence ID" value="SMC98461.1"/>
    <property type="molecule type" value="Genomic_DNA"/>
</dbReference>
<dbReference type="SUPFAM" id="SSF100950">
    <property type="entry name" value="NagB/RpiA/CoA transferase-like"/>
    <property type="match status" value="1"/>
</dbReference>
<dbReference type="STRING" id="937218.SAMN06297251_11624"/>
<dbReference type="PRINTS" id="PR00037">
    <property type="entry name" value="HTHLACR"/>
</dbReference>
<gene>
    <name evidence="6" type="ORF">SAMN06297251_11624</name>
</gene>
<dbReference type="InterPro" id="IPR037171">
    <property type="entry name" value="NagB/RpiA_transferase-like"/>
</dbReference>
<dbReference type="Proteomes" id="UP000192656">
    <property type="component" value="Unassembled WGS sequence"/>
</dbReference>
<name>A0A1W2DLW6_9HYPH</name>
<feature type="domain" description="HTH deoR-type" evidence="5">
    <location>
        <begin position="8"/>
        <end position="63"/>
    </location>
</feature>
<dbReference type="RefSeq" id="WP_170923330.1">
    <property type="nucleotide sequence ID" value="NZ_FWXR01000016.1"/>
</dbReference>
<dbReference type="SMART" id="SM00420">
    <property type="entry name" value="HTH_DEOR"/>
    <property type="match status" value="1"/>
</dbReference>
<keyword evidence="2" id="KW-0805">Transcription regulation</keyword>
<evidence type="ECO:0000259" key="5">
    <source>
        <dbReference type="PROSITE" id="PS51000"/>
    </source>
</evidence>
<reference evidence="6 7" key="1">
    <citation type="submission" date="2017-04" db="EMBL/GenBank/DDBJ databases">
        <authorList>
            <person name="Afonso C.L."/>
            <person name="Miller P.J."/>
            <person name="Scott M.A."/>
            <person name="Spackman E."/>
            <person name="Goraichik I."/>
            <person name="Dimitrov K.M."/>
            <person name="Suarez D.L."/>
            <person name="Swayne D.E."/>
        </authorList>
    </citation>
    <scope>NUCLEOTIDE SEQUENCE [LARGE SCALE GENOMIC DNA]</scope>
    <source>
        <strain evidence="6 7">CGMCC 1.10972</strain>
    </source>
</reference>
<dbReference type="InterPro" id="IPR050313">
    <property type="entry name" value="Carb_Metab_HTH_regulators"/>
</dbReference>
<dbReference type="SMART" id="SM01134">
    <property type="entry name" value="DeoRC"/>
    <property type="match status" value="1"/>
</dbReference>
<dbReference type="PANTHER" id="PTHR30363:SF4">
    <property type="entry name" value="GLYCEROL-3-PHOSPHATE REGULON REPRESSOR"/>
    <property type="match status" value="1"/>
</dbReference>
<evidence type="ECO:0000256" key="1">
    <source>
        <dbReference type="ARBA" id="ARBA00022491"/>
    </source>
</evidence>
<dbReference type="Gene3D" id="1.10.10.10">
    <property type="entry name" value="Winged helix-like DNA-binding domain superfamily/Winged helix DNA-binding domain"/>
    <property type="match status" value="1"/>
</dbReference>
<evidence type="ECO:0000256" key="2">
    <source>
        <dbReference type="ARBA" id="ARBA00023015"/>
    </source>
</evidence>
<keyword evidence="3" id="KW-0238">DNA-binding</keyword>
<dbReference type="GO" id="GO:0003700">
    <property type="term" value="F:DNA-binding transcription factor activity"/>
    <property type="evidence" value="ECO:0007669"/>
    <property type="project" value="InterPro"/>
</dbReference>
<evidence type="ECO:0000256" key="4">
    <source>
        <dbReference type="ARBA" id="ARBA00023163"/>
    </source>
</evidence>
<dbReference type="InterPro" id="IPR001034">
    <property type="entry name" value="DeoR_HTH"/>
</dbReference>
<dbReference type="InterPro" id="IPR018356">
    <property type="entry name" value="Tscrpt_reg_HTH_DeoR_CS"/>
</dbReference>
<proteinExistence type="predicted"/>
<keyword evidence="1" id="KW-0678">Repressor</keyword>
<accession>A0A1W2DLW6</accession>
<dbReference type="PROSITE" id="PS00894">
    <property type="entry name" value="HTH_DEOR_1"/>
    <property type="match status" value="1"/>
</dbReference>
<dbReference type="GO" id="GO:0003677">
    <property type="term" value="F:DNA binding"/>
    <property type="evidence" value="ECO:0007669"/>
    <property type="project" value="UniProtKB-KW"/>
</dbReference>
<dbReference type="Pfam" id="PF08220">
    <property type="entry name" value="HTH_DeoR"/>
    <property type="match status" value="1"/>
</dbReference>
<organism evidence="6 7">
    <name type="scientific">Fulvimarina manganoxydans</name>
    <dbReference type="NCBI Taxonomy" id="937218"/>
    <lineage>
        <taxon>Bacteria</taxon>
        <taxon>Pseudomonadati</taxon>
        <taxon>Pseudomonadota</taxon>
        <taxon>Alphaproteobacteria</taxon>
        <taxon>Hyphomicrobiales</taxon>
        <taxon>Aurantimonadaceae</taxon>
        <taxon>Fulvimarina</taxon>
    </lineage>
</organism>
<protein>
    <submittedName>
        <fullName evidence="6">Transcriptional regulator, DeoR family</fullName>
    </submittedName>
</protein>
<evidence type="ECO:0000313" key="7">
    <source>
        <dbReference type="Proteomes" id="UP000192656"/>
    </source>
</evidence>
<dbReference type="InterPro" id="IPR036388">
    <property type="entry name" value="WH-like_DNA-bd_sf"/>
</dbReference>
<dbReference type="Pfam" id="PF00455">
    <property type="entry name" value="DeoRC"/>
    <property type="match status" value="1"/>
</dbReference>
<dbReference type="InterPro" id="IPR014036">
    <property type="entry name" value="DeoR-like_C"/>
</dbReference>
<dbReference type="InterPro" id="IPR036390">
    <property type="entry name" value="WH_DNA-bd_sf"/>
</dbReference>
<keyword evidence="7" id="KW-1185">Reference proteome</keyword>
<keyword evidence="4" id="KW-0804">Transcription</keyword>